<feature type="domain" description="Thioredoxin" evidence="1">
    <location>
        <begin position="6"/>
        <end position="162"/>
    </location>
</feature>
<name>A0A1Y6KZT3_9GAMM</name>
<dbReference type="InterPro" id="IPR000866">
    <property type="entry name" value="AhpC/TSA"/>
</dbReference>
<proteinExistence type="predicted"/>
<accession>A0A1Y6KZT3</accession>
<dbReference type="Gene3D" id="3.40.30.10">
    <property type="entry name" value="Glutaredoxin"/>
    <property type="match status" value="1"/>
</dbReference>
<evidence type="ECO:0000259" key="1">
    <source>
        <dbReference type="PROSITE" id="PS51352"/>
    </source>
</evidence>
<organism evidence="2 3">
    <name type="scientific">Photobacterium aquimaris</name>
    <dbReference type="NCBI Taxonomy" id="512643"/>
    <lineage>
        <taxon>Bacteria</taxon>
        <taxon>Pseudomonadati</taxon>
        <taxon>Pseudomonadota</taxon>
        <taxon>Gammaproteobacteria</taxon>
        <taxon>Vibrionales</taxon>
        <taxon>Vibrionaceae</taxon>
        <taxon>Photobacterium</taxon>
    </lineage>
</organism>
<protein>
    <submittedName>
        <fullName evidence="2">Thiol-disulfide oxidoreductase</fullName>
    </submittedName>
</protein>
<sequence>MTSTKFLAGDVFPEITVSTLTQETISLGEIKAPFDWKMVVVYRGQHCPLCTRYLNELEILLSDYHDIGVDVIAVSADSKTQLAHHKTKLTVNYPLAYGLTIEQMQQLGLYLSTPRSETETDHVFAEPAIFVINAEGKVQVLDMSNGPFARPDLKVLLQGLAFIRNPDNNYPIRGTY</sequence>
<keyword evidence="3" id="KW-1185">Reference proteome</keyword>
<dbReference type="SUPFAM" id="SSF52833">
    <property type="entry name" value="Thioredoxin-like"/>
    <property type="match status" value="1"/>
</dbReference>
<gene>
    <name evidence="2" type="ORF">PAQU9191_01901</name>
</gene>
<dbReference type="RefSeq" id="WP_087820665.1">
    <property type="nucleotide sequence ID" value="NZ_FYAH01000002.1"/>
</dbReference>
<dbReference type="InterPro" id="IPR013766">
    <property type="entry name" value="Thioredoxin_domain"/>
</dbReference>
<evidence type="ECO:0000313" key="3">
    <source>
        <dbReference type="Proteomes" id="UP000196485"/>
    </source>
</evidence>
<dbReference type="GO" id="GO:0016209">
    <property type="term" value="F:antioxidant activity"/>
    <property type="evidence" value="ECO:0007669"/>
    <property type="project" value="InterPro"/>
</dbReference>
<dbReference type="AlphaFoldDB" id="A0A1Y6KZT3"/>
<dbReference type="PROSITE" id="PS51352">
    <property type="entry name" value="THIOREDOXIN_2"/>
    <property type="match status" value="1"/>
</dbReference>
<evidence type="ECO:0000313" key="2">
    <source>
        <dbReference type="EMBL" id="SMY16665.1"/>
    </source>
</evidence>
<dbReference type="InterPro" id="IPR036249">
    <property type="entry name" value="Thioredoxin-like_sf"/>
</dbReference>
<dbReference type="EMBL" id="FYAH01000002">
    <property type="protein sequence ID" value="SMY16665.1"/>
    <property type="molecule type" value="Genomic_DNA"/>
</dbReference>
<dbReference type="Proteomes" id="UP000196485">
    <property type="component" value="Unassembled WGS sequence"/>
</dbReference>
<reference evidence="3" key="1">
    <citation type="submission" date="2017-06" db="EMBL/GenBank/DDBJ databases">
        <authorList>
            <person name="Rodrigo-Torres L."/>
            <person name="Arahal R. D."/>
            <person name="Lucena T."/>
        </authorList>
    </citation>
    <scope>NUCLEOTIDE SEQUENCE [LARGE SCALE GENOMIC DNA]</scope>
    <source>
        <strain evidence="3">type strain: CECT 9192</strain>
    </source>
</reference>
<dbReference type="GO" id="GO:0016491">
    <property type="term" value="F:oxidoreductase activity"/>
    <property type="evidence" value="ECO:0007669"/>
    <property type="project" value="InterPro"/>
</dbReference>
<dbReference type="Pfam" id="PF00578">
    <property type="entry name" value="AhpC-TSA"/>
    <property type="match status" value="1"/>
</dbReference>